<dbReference type="EMBL" id="BTRK01000004">
    <property type="protein sequence ID" value="GMR45489.1"/>
    <property type="molecule type" value="Genomic_DNA"/>
</dbReference>
<protein>
    <submittedName>
        <fullName evidence="2">Uncharacterized protein</fullName>
    </submittedName>
</protein>
<reference evidence="3" key="1">
    <citation type="submission" date="2022-10" db="EMBL/GenBank/DDBJ databases">
        <title>Genome assembly of Pristionchus species.</title>
        <authorList>
            <person name="Yoshida K."/>
            <person name="Sommer R.J."/>
        </authorList>
    </citation>
    <scope>NUCLEOTIDE SEQUENCE [LARGE SCALE GENOMIC DNA]</scope>
    <source>
        <strain evidence="3">RS5460</strain>
    </source>
</reference>
<keyword evidence="1" id="KW-0472">Membrane</keyword>
<evidence type="ECO:0000256" key="1">
    <source>
        <dbReference type="SAM" id="Phobius"/>
    </source>
</evidence>
<evidence type="ECO:0000313" key="3">
    <source>
        <dbReference type="Proteomes" id="UP001328107"/>
    </source>
</evidence>
<dbReference type="PANTHER" id="PTHR38636">
    <property type="entry name" value="PROTEIN CBG20488"/>
    <property type="match status" value="1"/>
</dbReference>
<organism evidence="2 3">
    <name type="scientific">Pristionchus mayeri</name>
    <dbReference type="NCBI Taxonomy" id="1317129"/>
    <lineage>
        <taxon>Eukaryota</taxon>
        <taxon>Metazoa</taxon>
        <taxon>Ecdysozoa</taxon>
        <taxon>Nematoda</taxon>
        <taxon>Chromadorea</taxon>
        <taxon>Rhabditida</taxon>
        <taxon>Rhabditina</taxon>
        <taxon>Diplogasteromorpha</taxon>
        <taxon>Diplogasteroidea</taxon>
        <taxon>Neodiplogasteridae</taxon>
        <taxon>Pristionchus</taxon>
    </lineage>
</organism>
<gene>
    <name evidence="2" type="ORF">PMAYCL1PPCAC_15684</name>
</gene>
<evidence type="ECO:0000313" key="2">
    <source>
        <dbReference type="EMBL" id="GMR45489.1"/>
    </source>
</evidence>
<keyword evidence="1" id="KW-1133">Transmembrane helix</keyword>
<keyword evidence="3" id="KW-1185">Reference proteome</keyword>
<comment type="caution">
    <text evidence="2">The sequence shown here is derived from an EMBL/GenBank/DDBJ whole genome shotgun (WGS) entry which is preliminary data.</text>
</comment>
<proteinExistence type="predicted"/>
<dbReference type="InterPro" id="IPR013869">
    <property type="entry name" value="DUF1757"/>
</dbReference>
<name>A0AAN5CJE1_9BILA</name>
<feature type="transmembrane region" description="Helical" evidence="1">
    <location>
        <begin position="116"/>
        <end position="142"/>
    </location>
</feature>
<dbReference type="Proteomes" id="UP001328107">
    <property type="component" value="Unassembled WGS sequence"/>
</dbReference>
<dbReference type="AlphaFoldDB" id="A0AAN5CJE1"/>
<keyword evidence="1" id="KW-0812">Transmembrane</keyword>
<dbReference type="Pfam" id="PF08560">
    <property type="entry name" value="DUF1757"/>
    <property type="match status" value="1"/>
</dbReference>
<feature type="non-terminal residue" evidence="2">
    <location>
        <position position="1"/>
    </location>
</feature>
<dbReference type="PANTHER" id="PTHR38636:SF1">
    <property type="entry name" value="CHLORIDE CHANNEL PROTEIN CLC-D"/>
    <property type="match status" value="1"/>
</dbReference>
<sequence length="159" mass="16592">RMSSFWFKNFAGVKQSDADIASVPNGLTELGIHITCKTIQVGTVLGSVIGPMVALVRKTCPKTGLIKGGTRGAAIGALLGPVVTVATTRGKTEPEIYDRCFRLRHNQGQLWVDRSFVVAATMGFLAAGSAGLVAGINGAVIVTPLGRAAWKKLAGAEDK</sequence>
<accession>A0AAN5CJE1</accession>